<proteinExistence type="inferred from homology"/>
<dbReference type="GO" id="GO:0008703">
    <property type="term" value="F:5-amino-6-(5-phosphoribosylamino)uracil reductase activity"/>
    <property type="evidence" value="ECO:0007669"/>
    <property type="project" value="UniProtKB-EC"/>
</dbReference>
<dbReference type="InterPro" id="IPR011549">
    <property type="entry name" value="RibD_C"/>
</dbReference>
<keyword evidence="10 15" id="KW-0521">NADP</keyword>
<dbReference type="GO" id="GO:0050661">
    <property type="term" value="F:NADP binding"/>
    <property type="evidence" value="ECO:0007669"/>
    <property type="project" value="InterPro"/>
</dbReference>
<feature type="binding site" evidence="17">
    <location>
        <position position="202"/>
    </location>
    <ligand>
        <name>NADP(+)</name>
        <dbReference type="ChEBI" id="CHEBI:58349"/>
    </ligand>
</feature>
<evidence type="ECO:0000256" key="10">
    <source>
        <dbReference type="ARBA" id="ARBA00022857"/>
    </source>
</evidence>
<evidence type="ECO:0000256" key="18">
    <source>
        <dbReference type="PIRSR" id="PIRSR006769-3"/>
    </source>
</evidence>
<dbReference type="InterPro" id="IPR002125">
    <property type="entry name" value="CMP_dCMP_dom"/>
</dbReference>
<evidence type="ECO:0000256" key="6">
    <source>
        <dbReference type="ARBA" id="ARBA00022619"/>
    </source>
</evidence>
<feature type="domain" description="CMP/dCMP-type deaminase" evidence="19">
    <location>
        <begin position="3"/>
        <end position="125"/>
    </location>
</feature>
<dbReference type="FunFam" id="3.40.140.10:FF:000025">
    <property type="entry name" value="Riboflavin biosynthesis protein RibD"/>
    <property type="match status" value="1"/>
</dbReference>
<dbReference type="EC" id="1.1.1.193" evidence="15"/>
<evidence type="ECO:0000256" key="13">
    <source>
        <dbReference type="ARBA" id="ARBA00049861"/>
    </source>
</evidence>
<dbReference type="CDD" id="cd01284">
    <property type="entry name" value="Riboflavin_deaminase-reductase"/>
    <property type="match status" value="1"/>
</dbReference>
<evidence type="ECO:0000256" key="5">
    <source>
        <dbReference type="ARBA" id="ARBA00007417"/>
    </source>
</evidence>
<protein>
    <recommendedName>
        <fullName evidence="15">Riboflavin biosynthesis protein RibD</fullName>
    </recommendedName>
    <domain>
        <recommendedName>
            <fullName evidence="15">Diaminohydroxyphosphoribosylaminopyrimidine deaminase</fullName>
            <shortName evidence="15">DRAP deaminase</shortName>
            <ecNumber evidence="15">3.5.4.26</ecNumber>
        </recommendedName>
        <alternativeName>
            <fullName evidence="15">Riboflavin-specific deaminase</fullName>
        </alternativeName>
    </domain>
    <domain>
        <recommendedName>
            <fullName evidence="15">5-amino-6-(5-phosphoribosylamino)uracil reductase</fullName>
            <ecNumber evidence="15">1.1.1.193</ecNumber>
        </recommendedName>
        <alternativeName>
            <fullName evidence="15">HTP reductase</fullName>
        </alternativeName>
    </domain>
</protein>
<dbReference type="NCBIfam" id="TIGR00227">
    <property type="entry name" value="ribD_Cterm"/>
    <property type="match status" value="1"/>
</dbReference>
<feature type="binding site" evidence="18">
    <location>
        <position position="52"/>
    </location>
    <ligand>
        <name>Zn(2+)</name>
        <dbReference type="ChEBI" id="CHEBI:29105"/>
        <note>catalytic</note>
    </ligand>
</feature>
<keyword evidence="9 15" id="KW-0862">Zinc</keyword>
<dbReference type="AlphaFoldDB" id="A0AAF0ZAH6"/>
<reference evidence="20" key="1">
    <citation type="submission" date="2023-11" db="EMBL/GenBank/DDBJ databases">
        <title>Genome sequence of Cyanobacterium aponinum BCRC AL20115.</title>
        <authorList>
            <person name="Chang H.-Y."/>
            <person name="Lin K.-M."/>
            <person name="Hsueh H.-T."/>
            <person name="Chu H.-A."/>
            <person name="Kuo C.-H."/>
        </authorList>
    </citation>
    <scope>NUCLEOTIDE SEQUENCE</scope>
    <source>
        <strain evidence="20">AL20115</strain>
    </source>
</reference>
<organism evidence="20">
    <name type="scientific">Cyanobacterium aponinum AL20115</name>
    <dbReference type="NCBI Taxonomy" id="3090662"/>
    <lineage>
        <taxon>Bacteria</taxon>
        <taxon>Bacillati</taxon>
        <taxon>Cyanobacteriota</taxon>
        <taxon>Cyanophyceae</taxon>
        <taxon>Oscillatoriophycideae</taxon>
        <taxon>Chroococcales</taxon>
        <taxon>Geminocystaceae</taxon>
        <taxon>Cyanobacterium</taxon>
    </lineage>
</organism>
<feature type="binding site" evidence="17">
    <location>
        <position position="172"/>
    </location>
    <ligand>
        <name>NADP(+)</name>
        <dbReference type="ChEBI" id="CHEBI:58349"/>
    </ligand>
</feature>
<evidence type="ECO:0000256" key="11">
    <source>
        <dbReference type="ARBA" id="ARBA00023002"/>
    </source>
</evidence>
<evidence type="ECO:0000256" key="2">
    <source>
        <dbReference type="ARBA" id="ARBA00004882"/>
    </source>
</evidence>
<dbReference type="PROSITE" id="PS51747">
    <property type="entry name" value="CYT_DCMP_DEAMINASES_2"/>
    <property type="match status" value="1"/>
</dbReference>
<feature type="binding site" evidence="17">
    <location>
        <position position="290"/>
    </location>
    <ligand>
        <name>substrate</name>
    </ligand>
</feature>
<dbReference type="GO" id="GO:0008835">
    <property type="term" value="F:diaminohydroxyphosphoribosylaminopyrimidine deaminase activity"/>
    <property type="evidence" value="ECO:0007669"/>
    <property type="project" value="UniProtKB-EC"/>
</dbReference>
<gene>
    <name evidence="20" type="primary">ribD</name>
    <name evidence="20" type="ORF">SAY89_03930</name>
</gene>
<evidence type="ECO:0000256" key="17">
    <source>
        <dbReference type="PIRSR" id="PIRSR006769-2"/>
    </source>
</evidence>
<evidence type="ECO:0000256" key="12">
    <source>
        <dbReference type="ARBA" id="ARBA00023268"/>
    </source>
</evidence>
<feature type="binding site" evidence="17">
    <location>
        <position position="186"/>
    </location>
    <ligand>
        <name>substrate</name>
    </ligand>
</feature>
<evidence type="ECO:0000256" key="4">
    <source>
        <dbReference type="ARBA" id="ARBA00005259"/>
    </source>
</evidence>
<keyword evidence="6 15" id="KW-0686">Riboflavin biosynthesis</keyword>
<accession>A0AAF0ZAH6</accession>
<dbReference type="PANTHER" id="PTHR38011:SF7">
    <property type="entry name" value="2,5-DIAMINO-6-RIBOSYLAMINO-4(3H)-PYRIMIDINONE 5'-PHOSPHATE REDUCTASE"/>
    <property type="match status" value="1"/>
</dbReference>
<dbReference type="Pfam" id="PF00383">
    <property type="entry name" value="dCMP_cyt_deam_1"/>
    <property type="match status" value="1"/>
</dbReference>
<keyword evidence="12" id="KW-0511">Multifunctional enzyme</keyword>
<keyword evidence="8 15" id="KW-0378">Hydrolase</keyword>
<feature type="binding site" evidence="18">
    <location>
        <position position="77"/>
    </location>
    <ligand>
        <name>Zn(2+)</name>
        <dbReference type="ChEBI" id="CHEBI:29105"/>
        <note>catalytic</note>
    </ligand>
</feature>
<comment type="catalytic activity">
    <reaction evidence="13 15">
        <text>5-amino-6-(5-phospho-D-ribitylamino)uracil + NADP(+) = 5-amino-6-(5-phospho-D-ribosylamino)uracil + NADPH + H(+)</text>
        <dbReference type="Rhea" id="RHEA:17845"/>
        <dbReference type="ChEBI" id="CHEBI:15378"/>
        <dbReference type="ChEBI" id="CHEBI:57783"/>
        <dbReference type="ChEBI" id="CHEBI:58349"/>
        <dbReference type="ChEBI" id="CHEBI:58421"/>
        <dbReference type="ChEBI" id="CHEBI:58453"/>
        <dbReference type="EC" id="1.1.1.193"/>
    </reaction>
</comment>
<evidence type="ECO:0000256" key="3">
    <source>
        <dbReference type="ARBA" id="ARBA00004910"/>
    </source>
</evidence>
<dbReference type="InterPro" id="IPR002734">
    <property type="entry name" value="RibDG_C"/>
</dbReference>
<comment type="similarity">
    <text evidence="5 15">In the C-terminal section; belongs to the HTP reductase family.</text>
</comment>
<dbReference type="InterPro" id="IPR016192">
    <property type="entry name" value="APOBEC/CMP_deaminase_Zn-bd"/>
</dbReference>
<dbReference type="SUPFAM" id="SSF53597">
    <property type="entry name" value="Dihydrofolate reductase-like"/>
    <property type="match status" value="1"/>
</dbReference>
<feature type="binding site" evidence="18">
    <location>
        <position position="86"/>
    </location>
    <ligand>
        <name>Zn(2+)</name>
        <dbReference type="ChEBI" id="CHEBI:29105"/>
        <note>catalytic</note>
    </ligand>
</feature>
<evidence type="ECO:0000313" key="20">
    <source>
        <dbReference type="EMBL" id="WPF89431.1"/>
    </source>
</evidence>
<sequence>MTDIDLLMMNRCIQLAKQAEGKTSPNPLVGAVIVKNGEIVGEGYHPQAGLPHAEVYALKQAGERAKNATVYVNLEPCNHYGKTPPCTEALIGAGVKRVVVGMIDPDERVSGRGIKRLAESGIEVKIGVAEDACLRLNEAFIHRVKTGLPFGVFKYAMTLDGKIATDTGHSQWITGKSARHFVHELRSISSAVIIGGNTLRRDNPLLTTHGLTSHNPLRVVITASFDLPTSAQLWQQDTAKTVVFTTPQPDSSLKDSLLSQGVEIVEIANLNTTMVMENLAKRGCNSVLWECGGNLAKDAIASGNIQKIYCFIAPKIIGGKGLFSPIGDMKIDNMNNALALKNTSIRQIDTDFLIEGYLNFN</sequence>
<comment type="pathway">
    <text evidence="2 15">Cofactor biosynthesis; riboflavin biosynthesis; 5-amino-6-(D-ribitylamino)uracil from GTP: step 2/4.</text>
</comment>
<evidence type="ECO:0000256" key="7">
    <source>
        <dbReference type="ARBA" id="ARBA00022723"/>
    </source>
</evidence>
<keyword evidence="11 15" id="KW-0560">Oxidoreductase</keyword>
<dbReference type="Pfam" id="PF01872">
    <property type="entry name" value="RibD_C"/>
    <property type="match status" value="1"/>
</dbReference>
<evidence type="ECO:0000256" key="9">
    <source>
        <dbReference type="ARBA" id="ARBA00022833"/>
    </source>
</evidence>
<dbReference type="Gene3D" id="3.40.430.10">
    <property type="entry name" value="Dihydrofolate Reductase, subunit A"/>
    <property type="match status" value="1"/>
</dbReference>
<dbReference type="Gene3D" id="3.40.140.10">
    <property type="entry name" value="Cytidine Deaminase, domain 2"/>
    <property type="match status" value="1"/>
</dbReference>
<feature type="binding site" evidence="17">
    <location>
        <position position="198"/>
    </location>
    <ligand>
        <name>NADP(+)</name>
        <dbReference type="ChEBI" id="CHEBI:58349"/>
    </ligand>
</feature>
<name>A0AAF0ZAH6_9CHRO</name>
<dbReference type="EMBL" id="CP138348">
    <property type="protein sequence ID" value="WPF89431.1"/>
    <property type="molecule type" value="Genomic_DNA"/>
</dbReference>
<dbReference type="RefSeq" id="WP_320001896.1">
    <property type="nucleotide sequence ID" value="NZ_CP138348.1"/>
</dbReference>
<evidence type="ECO:0000259" key="19">
    <source>
        <dbReference type="PROSITE" id="PS51747"/>
    </source>
</evidence>
<feature type="binding site" evidence="17">
    <location>
        <position position="156"/>
    </location>
    <ligand>
        <name>NADP(+)</name>
        <dbReference type="ChEBI" id="CHEBI:58349"/>
    </ligand>
</feature>
<dbReference type="InterPro" id="IPR016193">
    <property type="entry name" value="Cytidine_deaminase-like"/>
</dbReference>
<keyword evidence="7 15" id="KW-0479">Metal-binding</keyword>
<feature type="binding site" evidence="17">
    <location>
        <position position="206"/>
    </location>
    <ligand>
        <name>substrate</name>
    </ligand>
</feature>
<comment type="cofactor">
    <cofactor evidence="15 18">
        <name>Zn(2+)</name>
        <dbReference type="ChEBI" id="CHEBI:29105"/>
    </cofactor>
    <text evidence="15 18">Binds 1 zinc ion.</text>
</comment>
<dbReference type="InterPro" id="IPR004794">
    <property type="entry name" value="Eubact_RibD"/>
</dbReference>
<comment type="function">
    <text evidence="1 15">Converts 2,5-diamino-6-(ribosylamino)-4(3h)-pyrimidinone 5'-phosphate into 5-amino-6-(ribosylamino)-2,4(1h,3h)-pyrimidinedione 5'-phosphate.</text>
</comment>
<dbReference type="NCBIfam" id="TIGR00326">
    <property type="entry name" value="eubact_ribD"/>
    <property type="match status" value="1"/>
</dbReference>
<evidence type="ECO:0000256" key="16">
    <source>
        <dbReference type="PIRSR" id="PIRSR006769-1"/>
    </source>
</evidence>
<evidence type="ECO:0000256" key="15">
    <source>
        <dbReference type="PIRNR" id="PIRNR006769"/>
    </source>
</evidence>
<dbReference type="GO" id="GO:0009231">
    <property type="term" value="P:riboflavin biosynthetic process"/>
    <property type="evidence" value="ECO:0007669"/>
    <property type="project" value="UniProtKB-KW"/>
</dbReference>
<evidence type="ECO:0000256" key="1">
    <source>
        <dbReference type="ARBA" id="ARBA00002151"/>
    </source>
</evidence>
<dbReference type="InterPro" id="IPR050765">
    <property type="entry name" value="Riboflavin_Biosynth_HTPR"/>
</dbReference>
<dbReference type="GO" id="GO:0008270">
    <property type="term" value="F:zinc ion binding"/>
    <property type="evidence" value="ECO:0007669"/>
    <property type="project" value="InterPro"/>
</dbReference>
<evidence type="ECO:0000256" key="14">
    <source>
        <dbReference type="ARBA" id="ARBA00049886"/>
    </source>
</evidence>
<dbReference type="SUPFAM" id="SSF53927">
    <property type="entry name" value="Cytidine deaminase-like"/>
    <property type="match status" value="1"/>
</dbReference>
<feature type="active site" description="Proton donor" evidence="16">
    <location>
        <position position="54"/>
    </location>
</feature>
<dbReference type="PROSITE" id="PS00903">
    <property type="entry name" value="CYT_DCMP_DEAMINASES_1"/>
    <property type="match status" value="1"/>
</dbReference>
<evidence type="ECO:0000256" key="8">
    <source>
        <dbReference type="ARBA" id="ARBA00022801"/>
    </source>
</evidence>
<dbReference type="EC" id="3.5.4.26" evidence="15"/>
<dbReference type="PIRSF" id="PIRSF006769">
    <property type="entry name" value="RibD"/>
    <property type="match status" value="1"/>
</dbReference>
<comment type="pathway">
    <text evidence="3 15">Cofactor biosynthesis; riboflavin biosynthesis; 5-amino-6-(D-ribitylamino)uracil from GTP: step 3/4.</text>
</comment>
<comment type="similarity">
    <text evidence="4 15">In the N-terminal section; belongs to the cytidine and deoxycytidylate deaminase family.</text>
</comment>
<dbReference type="InterPro" id="IPR024072">
    <property type="entry name" value="DHFR-like_dom_sf"/>
</dbReference>
<comment type="catalytic activity">
    <reaction evidence="14 15">
        <text>2,5-diamino-6-hydroxy-4-(5-phosphoribosylamino)-pyrimidine + H2O + H(+) = 5-amino-6-(5-phospho-D-ribosylamino)uracil + NH4(+)</text>
        <dbReference type="Rhea" id="RHEA:21868"/>
        <dbReference type="ChEBI" id="CHEBI:15377"/>
        <dbReference type="ChEBI" id="CHEBI:15378"/>
        <dbReference type="ChEBI" id="CHEBI:28938"/>
        <dbReference type="ChEBI" id="CHEBI:58453"/>
        <dbReference type="ChEBI" id="CHEBI:58614"/>
        <dbReference type="EC" id="3.5.4.26"/>
    </reaction>
</comment>
<dbReference type="PANTHER" id="PTHR38011">
    <property type="entry name" value="DIHYDROFOLATE REDUCTASE FAMILY PROTEIN (AFU_ORTHOLOGUE AFUA_8G06820)"/>
    <property type="match status" value="1"/>
</dbReference>
<feature type="binding site" evidence="17">
    <location>
        <position position="170"/>
    </location>
    <ligand>
        <name>substrate</name>
    </ligand>
</feature>